<dbReference type="AlphaFoldDB" id="A0AA40DL75"/>
<dbReference type="PANTHER" id="PTHR24148:SF73">
    <property type="entry name" value="HET DOMAIN PROTEIN (AFU_ORTHOLOGUE AFUA_8G01020)"/>
    <property type="match status" value="1"/>
</dbReference>
<comment type="caution">
    <text evidence="2">The sequence shown here is derived from an EMBL/GenBank/DDBJ whole genome shotgun (WGS) entry which is preliminary data.</text>
</comment>
<organism evidence="2 3">
    <name type="scientific">Lasiosphaeris hirsuta</name>
    <dbReference type="NCBI Taxonomy" id="260670"/>
    <lineage>
        <taxon>Eukaryota</taxon>
        <taxon>Fungi</taxon>
        <taxon>Dikarya</taxon>
        <taxon>Ascomycota</taxon>
        <taxon>Pezizomycotina</taxon>
        <taxon>Sordariomycetes</taxon>
        <taxon>Sordariomycetidae</taxon>
        <taxon>Sordariales</taxon>
        <taxon>Lasiosphaeriaceae</taxon>
        <taxon>Lasiosphaeris</taxon>
    </lineage>
</organism>
<evidence type="ECO:0000313" key="2">
    <source>
        <dbReference type="EMBL" id="KAK0707764.1"/>
    </source>
</evidence>
<sequence length="328" mass="36885">MSSEGELSDDEELLSSGRWVHSGRGTGYAYGKLWRKHDIRLLSIPPRDFNDQFHCELVHEDLNTLPLYDAISYTWADDSGDRRKNKAIFLGSVKFMVTSSCHLALQRARLHGHTEIWIDAVCINQDDTDERSHQVQLMAQIYAGARSVLVYIGEESTDSSEVLNHLAQGMHLIEKKAAVTTLLGRPYFWRVWILQEIALARKATLVCVPLALSFVAPEFRSIEELPRLLDISSFCEATDPRDKVYALLGLATGTEGYGFLPDYDIDLEEVYVKTAILIVASCGPLALLTRTVCRRSISPALPWVPDWRSYSPVSLSLTGEISILDEIR</sequence>
<name>A0AA40DL75_9PEZI</name>
<keyword evidence="3" id="KW-1185">Reference proteome</keyword>
<dbReference type="InterPro" id="IPR052895">
    <property type="entry name" value="HetReg/Transcr_Mod"/>
</dbReference>
<protein>
    <submittedName>
        <fullName evidence="2">Heterokaryon incompatibility protein-domain-containing protein</fullName>
    </submittedName>
</protein>
<reference evidence="2" key="1">
    <citation type="submission" date="2023-06" db="EMBL/GenBank/DDBJ databases">
        <title>Genome-scale phylogeny and comparative genomics of the fungal order Sordariales.</title>
        <authorList>
            <consortium name="Lawrence Berkeley National Laboratory"/>
            <person name="Hensen N."/>
            <person name="Bonometti L."/>
            <person name="Westerberg I."/>
            <person name="Brannstrom I.O."/>
            <person name="Guillou S."/>
            <person name="Cros-Aarteil S."/>
            <person name="Calhoun S."/>
            <person name="Haridas S."/>
            <person name="Kuo A."/>
            <person name="Mondo S."/>
            <person name="Pangilinan J."/>
            <person name="Riley R."/>
            <person name="Labutti K."/>
            <person name="Andreopoulos B."/>
            <person name="Lipzen A."/>
            <person name="Chen C."/>
            <person name="Yanf M."/>
            <person name="Daum C."/>
            <person name="Ng V."/>
            <person name="Clum A."/>
            <person name="Steindorff A."/>
            <person name="Ohm R."/>
            <person name="Martin F."/>
            <person name="Silar P."/>
            <person name="Natvig D."/>
            <person name="Lalanne C."/>
            <person name="Gautier V."/>
            <person name="Ament-Velasquez S.L."/>
            <person name="Kruys A."/>
            <person name="Hutchinson M.I."/>
            <person name="Powell A.J."/>
            <person name="Barry K."/>
            <person name="Miller A.N."/>
            <person name="Grigoriev I.V."/>
            <person name="Debuchy R."/>
            <person name="Gladieux P."/>
            <person name="Thoren M.H."/>
            <person name="Johannesson H."/>
        </authorList>
    </citation>
    <scope>NUCLEOTIDE SEQUENCE</scope>
    <source>
        <strain evidence="2">SMH4607-1</strain>
    </source>
</reference>
<evidence type="ECO:0000259" key="1">
    <source>
        <dbReference type="Pfam" id="PF06985"/>
    </source>
</evidence>
<proteinExistence type="predicted"/>
<evidence type="ECO:0000313" key="3">
    <source>
        <dbReference type="Proteomes" id="UP001172102"/>
    </source>
</evidence>
<accession>A0AA40DL75</accession>
<dbReference type="PANTHER" id="PTHR24148">
    <property type="entry name" value="ANKYRIN REPEAT DOMAIN-CONTAINING PROTEIN 39 HOMOLOG-RELATED"/>
    <property type="match status" value="1"/>
</dbReference>
<gene>
    <name evidence="2" type="ORF">B0H67DRAFT_496174</name>
</gene>
<dbReference type="Pfam" id="PF06985">
    <property type="entry name" value="HET"/>
    <property type="match status" value="1"/>
</dbReference>
<dbReference type="EMBL" id="JAUKUA010000006">
    <property type="protein sequence ID" value="KAK0707764.1"/>
    <property type="molecule type" value="Genomic_DNA"/>
</dbReference>
<feature type="domain" description="Heterokaryon incompatibility" evidence="1">
    <location>
        <begin position="68"/>
        <end position="196"/>
    </location>
</feature>
<dbReference type="Proteomes" id="UP001172102">
    <property type="component" value="Unassembled WGS sequence"/>
</dbReference>
<dbReference type="InterPro" id="IPR010730">
    <property type="entry name" value="HET"/>
</dbReference>